<keyword evidence="2" id="KW-1185">Reference proteome</keyword>
<gene>
    <name evidence="1" type="ORF">DCAF_LOCUS24677</name>
</gene>
<comment type="caution">
    <text evidence="1">The sequence shown here is derived from an EMBL/GenBank/DDBJ whole genome shotgun (WGS) entry which is preliminary data.</text>
</comment>
<protein>
    <submittedName>
        <fullName evidence="1">Uncharacterized protein</fullName>
    </submittedName>
</protein>
<sequence length="137" mass="15633">MRSYPVYISWSPEQRGEYYLETLGKIKIYRCIALLPKPENVEEFQNFPGEEGIQGKLTGKMSTSRTKRLPTEQDVMSSNSRMRLVGYLYRGAIPVGIFSASDRCGLWDWGCRGHQGPEVSALLNCLNYDNVITPKNY</sequence>
<name>A0AAV1SNP8_9ROSI</name>
<dbReference type="EMBL" id="CAWUPB010001194">
    <property type="protein sequence ID" value="CAK7353338.1"/>
    <property type="molecule type" value="Genomic_DNA"/>
</dbReference>
<organism evidence="1 2">
    <name type="scientific">Dovyalis caffra</name>
    <dbReference type="NCBI Taxonomy" id="77055"/>
    <lineage>
        <taxon>Eukaryota</taxon>
        <taxon>Viridiplantae</taxon>
        <taxon>Streptophyta</taxon>
        <taxon>Embryophyta</taxon>
        <taxon>Tracheophyta</taxon>
        <taxon>Spermatophyta</taxon>
        <taxon>Magnoliopsida</taxon>
        <taxon>eudicotyledons</taxon>
        <taxon>Gunneridae</taxon>
        <taxon>Pentapetalae</taxon>
        <taxon>rosids</taxon>
        <taxon>fabids</taxon>
        <taxon>Malpighiales</taxon>
        <taxon>Salicaceae</taxon>
        <taxon>Flacourtieae</taxon>
        <taxon>Dovyalis</taxon>
    </lineage>
</organism>
<dbReference type="AlphaFoldDB" id="A0AAV1SNP8"/>
<reference evidence="1 2" key="1">
    <citation type="submission" date="2024-01" db="EMBL/GenBank/DDBJ databases">
        <authorList>
            <person name="Waweru B."/>
        </authorList>
    </citation>
    <scope>NUCLEOTIDE SEQUENCE [LARGE SCALE GENOMIC DNA]</scope>
</reference>
<proteinExistence type="predicted"/>
<evidence type="ECO:0000313" key="1">
    <source>
        <dbReference type="EMBL" id="CAK7353338.1"/>
    </source>
</evidence>
<accession>A0AAV1SNP8</accession>
<dbReference type="Proteomes" id="UP001314170">
    <property type="component" value="Unassembled WGS sequence"/>
</dbReference>
<evidence type="ECO:0000313" key="2">
    <source>
        <dbReference type="Proteomes" id="UP001314170"/>
    </source>
</evidence>